<dbReference type="Gene3D" id="3.40.50.2000">
    <property type="entry name" value="Glycogen Phosphorylase B"/>
    <property type="match status" value="1"/>
</dbReference>
<sequence length="171" mass="19379">MRGELIFIPAPGVGHLVSIIEFAKLLVSRDEDISVSILLKDLPCDSDLAAFTRNLKKDAPQGVVFVEIPALDEITMTEIMSMPWFSFLFSFIDKQKTQVRNVVTTIIEQSKTSKLCGFVIDLFCTSMIDVANEFGVPTYTFFTASAAYLSLMPNIENWKDDKRQEIYKYKD</sequence>
<gene>
    <name evidence="2" type="ORF">POM88_040282</name>
</gene>
<dbReference type="PANTHER" id="PTHR48048">
    <property type="entry name" value="GLYCOSYLTRANSFERASE"/>
    <property type="match status" value="1"/>
</dbReference>
<dbReference type="EMBL" id="JAUIZM010000009">
    <property type="protein sequence ID" value="KAK1364721.1"/>
    <property type="molecule type" value="Genomic_DNA"/>
</dbReference>
<dbReference type="InterPro" id="IPR050481">
    <property type="entry name" value="UDP-glycosyltransf_plant"/>
</dbReference>
<comment type="similarity">
    <text evidence="1">Belongs to the UDP-glycosyltransferase family.</text>
</comment>
<comment type="caution">
    <text evidence="2">The sequence shown here is derived from an EMBL/GenBank/DDBJ whole genome shotgun (WGS) entry which is preliminary data.</text>
</comment>
<evidence type="ECO:0000256" key="1">
    <source>
        <dbReference type="ARBA" id="ARBA00009995"/>
    </source>
</evidence>
<organism evidence="2 3">
    <name type="scientific">Heracleum sosnowskyi</name>
    <dbReference type="NCBI Taxonomy" id="360622"/>
    <lineage>
        <taxon>Eukaryota</taxon>
        <taxon>Viridiplantae</taxon>
        <taxon>Streptophyta</taxon>
        <taxon>Embryophyta</taxon>
        <taxon>Tracheophyta</taxon>
        <taxon>Spermatophyta</taxon>
        <taxon>Magnoliopsida</taxon>
        <taxon>eudicotyledons</taxon>
        <taxon>Gunneridae</taxon>
        <taxon>Pentapetalae</taxon>
        <taxon>asterids</taxon>
        <taxon>campanulids</taxon>
        <taxon>Apiales</taxon>
        <taxon>Apiaceae</taxon>
        <taxon>Apioideae</taxon>
        <taxon>apioid superclade</taxon>
        <taxon>Tordylieae</taxon>
        <taxon>Tordyliinae</taxon>
        <taxon>Heracleum</taxon>
    </lineage>
</organism>
<protein>
    <submittedName>
        <fullName evidence="2">Uncharacterized protein</fullName>
    </submittedName>
</protein>
<dbReference type="SUPFAM" id="SSF53756">
    <property type="entry name" value="UDP-Glycosyltransferase/glycogen phosphorylase"/>
    <property type="match status" value="1"/>
</dbReference>
<dbReference type="PANTHER" id="PTHR48048:SF45">
    <property type="entry name" value="GLYCOSYLTRANSFERASE"/>
    <property type="match status" value="1"/>
</dbReference>
<dbReference type="GO" id="GO:0035251">
    <property type="term" value="F:UDP-glucosyltransferase activity"/>
    <property type="evidence" value="ECO:0007669"/>
    <property type="project" value="InterPro"/>
</dbReference>
<reference evidence="2" key="1">
    <citation type="submission" date="2023-02" db="EMBL/GenBank/DDBJ databases">
        <title>Genome of toxic invasive species Heracleum sosnowskyi carries increased number of genes despite the absence of recent whole-genome duplications.</title>
        <authorList>
            <person name="Schelkunov M."/>
            <person name="Shtratnikova V."/>
            <person name="Makarenko M."/>
            <person name="Klepikova A."/>
            <person name="Omelchenko D."/>
            <person name="Novikova G."/>
            <person name="Obukhova E."/>
            <person name="Bogdanov V."/>
            <person name="Penin A."/>
            <person name="Logacheva M."/>
        </authorList>
    </citation>
    <scope>NUCLEOTIDE SEQUENCE</scope>
    <source>
        <strain evidence="2">Hsosn_3</strain>
        <tissue evidence="2">Leaf</tissue>
    </source>
</reference>
<dbReference type="AlphaFoldDB" id="A0AAD8HDT8"/>
<evidence type="ECO:0000313" key="3">
    <source>
        <dbReference type="Proteomes" id="UP001237642"/>
    </source>
</evidence>
<name>A0AAD8HDT8_9APIA</name>
<keyword evidence="3" id="KW-1185">Reference proteome</keyword>
<accession>A0AAD8HDT8</accession>
<dbReference type="Proteomes" id="UP001237642">
    <property type="component" value="Unassembled WGS sequence"/>
</dbReference>
<evidence type="ECO:0000313" key="2">
    <source>
        <dbReference type="EMBL" id="KAK1364721.1"/>
    </source>
</evidence>
<reference evidence="2" key="2">
    <citation type="submission" date="2023-05" db="EMBL/GenBank/DDBJ databases">
        <authorList>
            <person name="Schelkunov M.I."/>
        </authorList>
    </citation>
    <scope>NUCLEOTIDE SEQUENCE</scope>
    <source>
        <strain evidence="2">Hsosn_3</strain>
        <tissue evidence="2">Leaf</tissue>
    </source>
</reference>
<proteinExistence type="inferred from homology"/>